<evidence type="ECO:0000313" key="1">
    <source>
        <dbReference type="EMBL" id="PIP24181.1"/>
    </source>
</evidence>
<dbReference type="Pfam" id="PF14584">
    <property type="entry name" value="DUF4446"/>
    <property type="match status" value="1"/>
</dbReference>
<evidence type="ECO:0008006" key="3">
    <source>
        <dbReference type="Google" id="ProtNLM"/>
    </source>
</evidence>
<sequence>MLNFFKKEKKEPKDLKEILKQFKVLGDSFDKLSLEFENFKKEHRFSVQKVGIIRFNPFSEVGGDQSFSIALLDGNDDGLVITSFYTREGNRVYGKPIKNGKSQYAFSQEEIKAIEMAKRSKYYDEESKNNNSAT</sequence>
<comment type="caution">
    <text evidence="1">The sequence shown here is derived from an EMBL/GenBank/DDBJ whole genome shotgun (WGS) entry which is preliminary data.</text>
</comment>
<organism evidence="1 2">
    <name type="scientific">Candidatus Nealsonbacteria bacterium CG23_combo_of_CG06-09_8_20_14_all_37_18</name>
    <dbReference type="NCBI Taxonomy" id="1974720"/>
    <lineage>
        <taxon>Bacteria</taxon>
        <taxon>Candidatus Nealsoniibacteriota</taxon>
    </lineage>
</organism>
<gene>
    <name evidence="1" type="ORF">COX35_02085</name>
</gene>
<dbReference type="AlphaFoldDB" id="A0A2G9Z0D5"/>
<reference evidence="1 2" key="1">
    <citation type="submission" date="2017-09" db="EMBL/GenBank/DDBJ databases">
        <title>Depth-based differentiation of microbial function through sediment-hosted aquifers and enrichment of novel symbionts in the deep terrestrial subsurface.</title>
        <authorList>
            <person name="Probst A.J."/>
            <person name="Ladd B."/>
            <person name="Jarett J.K."/>
            <person name="Geller-Mcgrath D.E."/>
            <person name="Sieber C.M."/>
            <person name="Emerson J.B."/>
            <person name="Anantharaman K."/>
            <person name="Thomas B.C."/>
            <person name="Malmstrom R."/>
            <person name="Stieglmeier M."/>
            <person name="Klingl A."/>
            <person name="Woyke T."/>
            <person name="Ryan C.M."/>
            <person name="Banfield J.F."/>
        </authorList>
    </citation>
    <scope>NUCLEOTIDE SEQUENCE [LARGE SCALE GENOMIC DNA]</scope>
    <source>
        <strain evidence="1">CG23_combo_of_CG06-09_8_20_14_all_37_18</strain>
    </source>
</reference>
<proteinExistence type="predicted"/>
<accession>A0A2G9Z0D5</accession>
<dbReference type="InterPro" id="IPR027981">
    <property type="entry name" value="DUF4446"/>
</dbReference>
<evidence type="ECO:0000313" key="2">
    <source>
        <dbReference type="Proteomes" id="UP000229952"/>
    </source>
</evidence>
<name>A0A2G9Z0D5_9BACT</name>
<dbReference type="Proteomes" id="UP000229952">
    <property type="component" value="Unassembled WGS sequence"/>
</dbReference>
<dbReference type="EMBL" id="PCRQ01000055">
    <property type="protein sequence ID" value="PIP24181.1"/>
    <property type="molecule type" value="Genomic_DNA"/>
</dbReference>
<protein>
    <recommendedName>
        <fullName evidence="3">DUF4446 domain-containing protein</fullName>
    </recommendedName>
</protein>